<evidence type="ECO:0000313" key="3">
    <source>
        <dbReference type="Proteomes" id="UP000314294"/>
    </source>
</evidence>
<dbReference type="EMBL" id="SRLO01011731">
    <property type="protein sequence ID" value="TNN25763.1"/>
    <property type="molecule type" value="Genomic_DNA"/>
</dbReference>
<dbReference type="AlphaFoldDB" id="A0A4Z2EAM2"/>
<comment type="caution">
    <text evidence="2">The sequence shown here is derived from an EMBL/GenBank/DDBJ whole genome shotgun (WGS) entry which is preliminary data.</text>
</comment>
<feature type="region of interest" description="Disordered" evidence="1">
    <location>
        <begin position="82"/>
        <end position="103"/>
    </location>
</feature>
<sequence>MYLDQLLSAVELGHEDVLPVRDSGEGHVELPGGPDVGVFREAPQQRVLHQPHQVESRVQGPQSVPPALFGHVYVLHDVCYESSSPRGTPTVSTAAINAPADAP</sequence>
<feature type="compositionally biased region" description="Polar residues" evidence="1">
    <location>
        <begin position="82"/>
        <end position="95"/>
    </location>
</feature>
<gene>
    <name evidence="2" type="ORF">EYF80_064105</name>
</gene>
<evidence type="ECO:0000256" key="1">
    <source>
        <dbReference type="SAM" id="MobiDB-lite"/>
    </source>
</evidence>
<dbReference type="Proteomes" id="UP000314294">
    <property type="component" value="Unassembled WGS sequence"/>
</dbReference>
<accession>A0A4Z2EAM2</accession>
<name>A0A4Z2EAM2_9TELE</name>
<keyword evidence="3" id="KW-1185">Reference proteome</keyword>
<reference evidence="2 3" key="1">
    <citation type="submission" date="2019-03" db="EMBL/GenBank/DDBJ databases">
        <title>First draft genome of Liparis tanakae, snailfish: a comprehensive survey of snailfish specific genes.</title>
        <authorList>
            <person name="Kim W."/>
            <person name="Song I."/>
            <person name="Jeong J.-H."/>
            <person name="Kim D."/>
            <person name="Kim S."/>
            <person name="Ryu S."/>
            <person name="Song J.Y."/>
            <person name="Lee S.K."/>
        </authorList>
    </citation>
    <scope>NUCLEOTIDE SEQUENCE [LARGE SCALE GENOMIC DNA]</scope>
    <source>
        <tissue evidence="2">Muscle</tissue>
    </source>
</reference>
<protein>
    <submittedName>
        <fullName evidence="2">Uncharacterized protein</fullName>
    </submittedName>
</protein>
<organism evidence="2 3">
    <name type="scientific">Liparis tanakae</name>
    <name type="common">Tanaka's snailfish</name>
    <dbReference type="NCBI Taxonomy" id="230148"/>
    <lineage>
        <taxon>Eukaryota</taxon>
        <taxon>Metazoa</taxon>
        <taxon>Chordata</taxon>
        <taxon>Craniata</taxon>
        <taxon>Vertebrata</taxon>
        <taxon>Euteleostomi</taxon>
        <taxon>Actinopterygii</taxon>
        <taxon>Neopterygii</taxon>
        <taxon>Teleostei</taxon>
        <taxon>Neoteleostei</taxon>
        <taxon>Acanthomorphata</taxon>
        <taxon>Eupercaria</taxon>
        <taxon>Perciformes</taxon>
        <taxon>Cottioidei</taxon>
        <taxon>Cottales</taxon>
        <taxon>Liparidae</taxon>
        <taxon>Liparis</taxon>
    </lineage>
</organism>
<evidence type="ECO:0000313" key="2">
    <source>
        <dbReference type="EMBL" id="TNN25763.1"/>
    </source>
</evidence>
<proteinExistence type="predicted"/>